<sequence length="186" mass="21831">MYFDELNRLYNSCSFSTRQHLRWEYTWSEYPWSVAYPSSLISFKYIFPLADEFEDVLGGLQLLCLSQWNLEGEFILDRHHDLHVIKGVEAKFSENSIQFEKASLVRGETIPCSYRFEHTLFNLFESELLWRIEGAEHLDTAQSGLDFEDRHYRQARKLDTRSDRETASSNSTAAHNHPTSGRTQHS</sequence>
<accession>A0AAV5VGV6</accession>
<feature type="compositionally biased region" description="Basic and acidic residues" evidence="1">
    <location>
        <begin position="156"/>
        <end position="166"/>
    </location>
</feature>
<keyword evidence="3" id="KW-1185">Reference proteome</keyword>
<comment type="caution">
    <text evidence="2">The sequence shown here is derived from an EMBL/GenBank/DDBJ whole genome shotgun (WGS) entry which is preliminary data.</text>
</comment>
<gene>
    <name evidence="2" type="ORF">PFISCL1PPCAC_9908</name>
</gene>
<protein>
    <submittedName>
        <fullName evidence="2">Uncharacterized protein</fullName>
    </submittedName>
</protein>
<feature type="region of interest" description="Disordered" evidence="1">
    <location>
        <begin position="156"/>
        <end position="186"/>
    </location>
</feature>
<evidence type="ECO:0000313" key="3">
    <source>
        <dbReference type="Proteomes" id="UP001432322"/>
    </source>
</evidence>
<proteinExistence type="predicted"/>
<feature type="non-terminal residue" evidence="2">
    <location>
        <position position="186"/>
    </location>
</feature>
<dbReference type="Proteomes" id="UP001432322">
    <property type="component" value="Unassembled WGS sequence"/>
</dbReference>
<dbReference type="EMBL" id="BTSY01000003">
    <property type="protein sequence ID" value="GMT18611.1"/>
    <property type="molecule type" value="Genomic_DNA"/>
</dbReference>
<organism evidence="2 3">
    <name type="scientific">Pristionchus fissidentatus</name>
    <dbReference type="NCBI Taxonomy" id="1538716"/>
    <lineage>
        <taxon>Eukaryota</taxon>
        <taxon>Metazoa</taxon>
        <taxon>Ecdysozoa</taxon>
        <taxon>Nematoda</taxon>
        <taxon>Chromadorea</taxon>
        <taxon>Rhabditida</taxon>
        <taxon>Rhabditina</taxon>
        <taxon>Diplogasteromorpha</taxon>
        <taxon>Diplogasteroidea</taxon>
        <taxon>Neodiplogasteridae</taxon>
        <taxon>Pristionchus</taxon>
    </lineage>
</organism>
<reference evidence="2" key="1">
    <citation type="submission" date="2023-10" db="EMBL/GenBank/DDBJ databases">
        <title>Genome assembly of Pristionchus species.</title>
        <authorList>
            <person name="Yoshida K."/>
            <person name="Sommer R.J."/>
        </authorList>
    </citation>
    <scope>NUCLEOTIDE SEQUENCE</scope>
    <source>
        <strain evidence="2">RS5133</strain>
    </source>
</reference>
<evidence type="ECO:0000256" key="1">
    <source>
        <dbReference type="SAM" id="MobiDB-lite"/>
    </source>
</evidence>
<dbReference type="AlphaFoldDB" id="A0AAV5VGV6"/>
<feature type="compositionally biased region" description="Polar residues" evidence="1">
    <location>
        <begin position="167"/>
        <end position="186"/>
    </location>
</feature>
<name>A0AAV5VGV6_9BILA</name>
<evidence type="ECO:0000313" key="2">
    <source>
        <dbReference type="EMBL" id="GMT18611.1"/>
    </source>
</evidence>